<feature type="domain" description="DNAJ-containing protein X-domain" evidence="1">
    <location>
        <begin position="10"/>
        <end position="114"/>
    </location>
</feature>
<dbReference type="Proteomes" id="UP001148786">
    <property type="component" value="Unassembled WGS sequence"/>
</dbReference>
<reference evidence="2" key="1">
    <citation type="submission" date="2022-07" db="EMBL/GenBank/DDBJ databases">
        <title>Genome Sequence of Agrocybe chaxingu.</title>
        <authorList>
            <person name="Buettner E."/>
        </authorList>
    </citation>
    <scope>NUCLEOTIDE SEQUENCE</scope>
    <source>
        <strain evidence="2">MP-N11</strain>
    </source>
</reference>
<dbReference type="EMBL" id="JANKHO010002196">
    <property type="protein sequence ID" value="KAJ3493960.1"/>
    <property type="molecule type" value="Genomic_DNA"/>
</dbReference>
<dbReference type="OrthoDB" id="552049at2759"/>
<sequence>MSTQKKSSGRLKKLVDNLECKLGIFTESATGLNDPDVSSSWQTICQLEADELKRESYSVELLQMIGFAYVSKAKHHPAKNQSFLGVGGWLHNVQGKYHIFSETVSTLRAAIKLKLRRSGRALLIIWDHIRQTPLANLQATLTADLSHIWDSLSKPSELKDCQLSNYFNLTFTALPLKTHRLAIIQCCPCCLGHREITQKSRARCSARLLVSKVFVSAVPLSALCTTLSPRIPTPYLEVRWTLP</sequence>
<dbReference type="PANTHER" id="PTHR44924">
    <property type="entry name" value="DNAJ SUBFAMILY A MEMBER 2"/>
    <property type="match status" value="1"/>
</dbReference>
<accession>A0A9W8JQ91</accession>
<evidence type="ECO:0000259" key="1">
    <source>
        <dbReference type="Pfam" id="PF14308"/>
    </source>
</evidence>
<proteinExistence type="predicted"/>
<name>A0A9W8JQ91_9AGAR</name>
<evidence type="ECO:0000313" key="3">
    <source>
        <dbReference type="Proteomes" id="UP001148786"/>
    </source>
</evidence>
<keyword evidence="3" id="KW-1185">Reference proteome</keyword>
<dbReference type="Pfam" id="PF14308">
    <property type="entry name" value="DnaJ-X"/>
    <property type="match status" value="1"/>
</dbReference>
<comment type="caution">
    <text evidence="2">The sequence shown here is derived from an EMBL/GenBank/DDBJ whole genome shotgun (WGS) entry which is preliminary data.</text>
</comment>
<dbReference type="AlphaFoldDB" id="A0A9W8JQ91"/>
<dbReference type="Pfam" id="PF05879">
    <property type="entry name" value="RHD3_GTPase"/>
    <property type="match status" value="1"/>
</dbReference>
<dbReference type="PANTHER" id="PTHR44924:SF1">
    <property type="entry name" value="DNAJ SUBFAMILY A MEMBER 2"/>
    <property type="match status" value="1"/>
</dbReference>
<evidence type="ECO:0000313" key="2">
    <source>
        <dbReference type="EMBL" id="KAJ3493960.1"/>
    </source>
</evidence>
<gene>
    <name evidence="2" type="ORF">NLJ89_g10906</name>
</gene>
<organism evidence="2 3">
    <name type="scientific">Agrocybe chaxingu</name>
    <dbReference type="NCBI Taxonomy" id="84603"/>
    <lineage>
        <taxon>Eukaryota</taxon>
        <taxon>Fungi</taxon>
        <taxon>Dikarya</taxon>
        <taxon>Basidiomycota</taxon>
        <taxon>Agaricomycotina</taxon>
        <taxon>Agaricomycetes</taxon>
        <taxon>Agaricomycetidae</taxon>
        <taxon>Agaricales</taxon>
        <taxon>Agaricineae</taxon>
        <taxon>Strophariaceae</taxon>
        <taxon>Agrocybe</taxon>
    </lineage>
</organism>
<dbReference type="InterPro" id="IPR026894">
    <property type="entry name" value="DnaJ_X"/>
</dbReference>
<protein>
    <recommendedName>
        <fullName evidence="1">DNAJ-containing protein X-domain domain-containing protein</fullName>
    </recommendedName>
</protein>